<keyword evidence="3" id="KW-1185">Reference proteome</keyword>
<evidence type="ECO:0000313" key="3">
    <source>
        <dbReference type="Proteomes" id="UP000242146"/>
    </source>
</evidence>
<sequence>MYFCALLALPATLFFINVDFATILPGFLFSAKRRRHSYFGPTSIFQPPTSIFFFLSWGSPLNFLFPTSIFLRPHSISVWPCQSHSLFDIPFFFSTIMYFCALLALPATLFFINVDFATILPGFLFSAKRRRHSYFGPRPFFNRQRPFFFF</sequence>
<feature type="transmembrane region" description="Helical" evidence="1">
    <location>
        <begin position="51"/>
        <end position="71"/>
    </location>
</feature>
<dbReference type="AlphaFoldDB" id="A0A1X2GLX8"/>
<name>A0A1X2GLX8_9FUNG</name>
<organism evidence="2 3">
    <name type="scientific">Hesseltinella vesiculosa</name>
    <dbReference type="NCBI Taxonomy" id="101127"/>
    <lineage>
        <taxon>Eukaryota</taxon>
        <taxon>Fungi</taxon>
        <taxon>Fungi incertae sedis</taxon>
        <taxon>Mucoromycota</taxon>
        <taxon>Mucoromycotina</taxon>
        <taxon>Mucoromycetes</taxon>
        <taxon>Mucorales</taxon>
        <taxon>Cunninghamellaceae</taxon>
        <taxon>Hesseltinella</taxon>
    </lineage>
</organism>
<evidence type="ECO:0000313" key="2">
    <source>
        <dbReference type="EMBL" id="ORX56911.1"/>
    </source>
</evidence>
<feature type="transmembrane region" description="Helical" evidence="1">
    <location>
        <begin position="6"/>
        <end position="30"/>
    </location>
</feature>
<keyword evidence="1" id="KW-1133">Transmembrane helix</keyword>
<feature type="transmembrane region" description="Helical" evidence="1">
    <location>
        <begin position="91"/>
        <end position="124"/>
    </location>
</feature>
<keyword evidence="1" id="KW-0812">Transmembrane</keyword>
<dbReference type="EMBL" id="MCGT01000009">
    <property type="protein sequence ID" value="ORX56911.1"/>
    <property type="molecule type" value="Genomic_DNA"/>
</dbReference>
<protein>
    <submittedName>
        <fullName evidence="2">Uncharacterized protein</fullName>
    </submittedName>
</protein>
<proteinExistence type="predicted"/>
<gene>
    <name evidence="2" type="ORF">DM01DRAFT_1238232</name>
</gene>
<comment type="caution">
    <text evidence="2">The sequence shown here is derived from an EMBL/GenBank/DDBJ whole genome shotgun (WGS) entry which is preliminary data.</text>
</comment>
<reference evidence="2 3" key="1">
    <citation type="submission" date="2016-07" db="EMBL/GenBank/DDBJ databases">
        <title>Pervasive Adenine N6-methylation of Active Genes in Fungi.</title>
        <authorList>
            <consortium name="DOE Joint Genome Institute"/>
            <person name="Mondo S.J."/>
            <person name="Dannebaum R.O."/>
            <person name="Kuo R.C."/>
            <person name="Labutti K."/>
            <person name="Haridas S."/>
            <person name="Kuo A."/>
            <person name="Salamov A."/>
            <person name="Ahrendt S.R."/>
            <person name="Lipzen A."/>
            <person name="Sullivan W."/>
            <person name="Andreopoulos W.B."/>
            <person name="Clum A."/>
            <person name="Lindquist E."/>
            <person name="Daum C."/>
            <person name="Ramamoorthy G.K."/>
            <person name="Gryganskyi A."/>
            <person name="Culley D."/>
            <person name="Magnuson J.K."/>
            <person name="James T.Y."/>
            <person name="O'Malley M.A."/>
            <person name="Stajich J.E."/>
            <person name="Spatafora J.W."/>
            <person name="Visel A."/>
            <person name="Grigoriev I.V."/>
        </authorList>
    </citation>
    <scope>NUCLEOTIDE SEQUENCE [LARGE SCALE GENOMIC DNA]</scope>
    <source>
        <strain evidence="2 3">NRRL 3301</strain>
    </source>
</reference>
<dbReference type="Proteomes" id="UP000242146">
    <property type="component" value="Unassembled WGS sequence"/>
</dbReference>
<keyword evidence="1" id="KW-0472">Membrane</keyword>
<evidence type="ECO:0000256" key="1">
    <source>
        <dbReference type="SAM" id="Phobius"/>
    </source>
</evidence>
<accession>A0A1X2GLX8</accession>